<evidence type="ECO:0000256" key="6">
    <source>
        <dbReference type="PROSITE-ProRule" id="PRU00169"/>
    </source>
</evidence>
<dbReference type="CDD" id="cd16922">
    <property type="entry name" value="HATPase_EvgS-ArcB-TorS-like"/>
    <property type="match status" value="1"/>
</dbReference>
<dbReference type="InterPro" id="IPR013656">
    <property type="entry name" value="PAS_4"/>
</dbReference>
<dbReference type="Pfam" id="PF08447">
    <property type="entry name" value="PAS_3"/>
    <property type="match status" value="1"/>
</dbReference>
<dbReference type="GO" id="GO:0006355">
    <property type="term" value="P:regulation of DNA-templated transcription"/>
    <property type="evidence" value="ECO:0007669"/>
    <property type="project" value="InterPro"/>
</dbReference>
<dbReference type="SUPFAM" id="SSF55874">
    <property type="entry name" value="ATPase domain of HSP90 chaperone/DNA topoisomerase II/histidine kinase"/>
    <property type="match status" value="1"/>
</dbReference>
<feature type="domain" description="PAS" evidence="10">
    <location>
        <begin position="551"/>
        <end position="621"/>
    </location>
</feature>
<evidence type="ECO:0000313" key="13">
    <source>
        <dbReference type="Proteomes" id="UP000002012"/>
    </source>
</evidence>
<dbReference type="FunFam" id="3.30.565.10:FF:000010">
    <property type="entry name" value="Sensor histidine kinase RcsC"/>
    <property type="match status" value="1"/>
</dbReference>
<sequence length="1271" mass="143049">MATAKFRIAVISDLPDGLCSPEILDLSDIYQYKCVQNIQADKYDLILWDARGGTDLLCEALPELCRTVTVIIANDIDPSIRQELSLFHDVFFSIPPISKSEVENYSTMSAEMESALMDMQIYEEFVEDTDNIITRVDKDARFTYVNTACEGLYGVSRDVLIGQSAFDFTHVDDREITINAFNSWIKNKLKRTSFVNRQILSDGSVIHVLWTINLHYGSSGELLYINSIAKDITDGYLAEAALKKSESSLRAILDSSQDIVLLLDSDGTILDCNQQFCKEVEIDIASVLGCNLWNIRGMNTNGERRVIFDNVVRTGKPCRFEDYGADNWYSVYIAPIALEDMEQKRFVAFAKNITYRKEAEQFARMNEHRHKSLAILGQMYEADFDEILEYSLESSIEQTQSIGGYIVEYDASIGVSKLKAFKGHSNTEVTLCADQPLEVSRFHDLYTVLRNKEPVLNNRQRSVIPMPDTKTAEYNENSMLVPLMAQGEIRLILAVYGKSRNYNLSEAIGLTHFMEGVWRLRERKEVEKTISLLNQELERKVNVRTAQLKESEVRFRTAFESTVHGMLLIALSGEILQLNNSFAAMLGYDESELVGETVYSITYQDDIKLTTEAMRSIVSGEQNHYDITKRYVRKDGNLVIATANAALIRDNKSNPIYIVANVVNITEAEHTRKERDKIFELSRDIIGIADLDGNIHYLNSAFGELLSYSTADVINSNFRDILRPSDIEQLEIVFQSLQELDSLVDFESMHTLPDGSIKWISWSFTADRVNNRIYSIGRDATDRKVYENTLKDQKDKAEQAGRAKSEFMANISHEIRTPLNAVIGFSELLSARAQDSKAASYINSIKTSGKALLTLINDILDISKLEAAATEPVLAPASIKMLLEEMVRIFGYRTEHTDIKLGYFIAADTPKTMMLDISRLRQVLLNLIGNAVKFTERGEVSISVRCEAVNDERVDLYISVKDTGIGIPKEEMEDIFQAFRQRAGHNINKYGGTGLGLSISSKLVDMMGGEIRVESKVGIGSTFTVILPAILKSDVLVAEDISGGVRYVFQPARVLVADDEITRRVLREMLENTGLSVVEAHSAAAARHIAAEIEPELIICSDRLPDKGLYEAALWIRDGIADFSTKMIALVGTMPNKSHSEIFDDILIKPVFSGKLMITLGRFLEVKDRIVEDFAPAEKADWHTIDCLPAKEYFCGELKKLINSFEGAVDFDYLEEVIESLRCSAKKTSLNEFDKLAERLAYLADNLEIENIRKMLARLKECISDETGSVL</sequence>
<dbReference type="AlphaFoldDB" id="D4H5P2"/>
<dbReference type="InterPro" id="IPR003594">
    <property type="entry name" value="HATPase_dom"/>
</dbReference>
<accession>D4H5P2</accession>
<comment type="caution">
    <text evidence="6">Lacks conserved residue(s) required for the propagation of feature annotation.</text>
</comment>
<dbReference type="EC" id="2.7.13.3" evidence="2"/>
<dbReference type="Gene3D" id="3.30.450.20">
    <property type="entry name" value="PAS domain"/>
    <property type="match status" value="4"/>
</dbReference>
<evidence type="ECO:0000256" key="1">
    <source>
        <dbReference type="ARBA" id="ARBA00000085"/>
    </source>
</evidence>
<dbReference type="PROSITE" id="PS50110">
    <property type="entry name" value="RESPONSE_REGULATORY"/>
    <property type="match status" value="1"/>
</dbReference>
<dbReference type="InterPro" id="IPR013767">
    <property type="entry name" value="PAS_fold"/>
</dbReference>
<dbReference type="SUPFAM" id="SSF55785">
    <property type="entry name" value="PYP-like sensor domain (PAS domain)"/>
    <property type="match status" value="4"/>
</dbReference>
<dbReference type="Pfam" id="PF08448">
    <property type="entry name" value="PAS_4"/>
    <property type="match status" value="1"/>
</dbReference>
<dbReference type="STRING" id="522772.Dacet_2729"/>
<feature type="domain" description="Histidine kinase" evidence="8">
    <location>
        <begin position="810"/>
        <end position="1031"/>
    </location>
</feature>
<dbReference type="eggNOG" id="COG0784">
    <property type="taxonomic scope" value="Bacteria"/>
</dbReference>
<dbReference type="EMBL" id="CP001968">
    <property type="protein sequence ID" value="ADD69483.1"/>
    <property type="molecule type" value="Genomic_DNA"/>
</dbReference>
<dbReference type="SUPFAM" id="SSF47384">
    <property type="entry name" value="Homodimeric domain of signal transducing histidine kinase"/>
    <property type="match status" value="1"/>
</dbReference>
<dbReference type="SMART" id="SM00086">
    <property type="entry name" value="PAC"/>
    <property type="match status" value="3"/>
</dbReference>
<keyword evidence="7" id="KW-0175">Coiled coil</keyword>
<dbReference type="InterPro" id="IPR004358">
    <property type="entry name" value="Sig_transdc_His_kin-like_C"/>
</dbReference>
<dbReference type="PANTHER" id="PTHR43047">
    <property type="entry name" value="TWO-COMPONENT HISTIDINE PROTEIN KINASE"/>
    <property type="match status" value="1"/>
</dbReference>
<dbReference type="InterPro" id="IPR001610">
    <property type="entry name" value="PAC"/>
</dbReference>
<dbReference type="InterPro" id="IPR001789">
    <property type="entry name" value="Sig_transdc_resp-reg_receiver"/>
</dbReference>
<dbReference type="PRINTS" id="PR00344">
    <property type="entry name" value="BCTRLSENSOR"/>
</dbReference>
<dbReference type="SMART" id="SM00091">
    <property type="entry name" value="PAS"/>
    <property type="match status" value="4"/>
</dbReference>
<dbReference type="CDD" id="cd00130">
    <property type="entry name" value="PAS"/>
    <property type="match status" value="3"/>
</dbReference>
<evidence type="ECO:0000259" key="11">
    <source>
        <dbReference type="PROSITE" id="PS50113"/>
    </source>
</evidence>
<name>D4H5P2_DENA2</name>
<feature type="domain" description="PAC" evidence="11">
    <location>
        <begin position="625"/>
        <end position="677"/>
    </location>
</feature>
<dbReference type="SMART" id="SM00448">
    <property type="entry name" value="REC"/>
    <property type="match status" value="1"/>
</dbReference>
<dbReference type="InterPro" id="IPR011006">
    <property type="entry name" value="CheY-like_superfamily"/>
</dbReference>
<dbReference type="InterPro" id="IPR013655">
    <property type="entry name" value="PAS_fold_3"/>
</dbReference>
<dbReference type="InterPro" id="IPR003661">
    <property type="entry name" value="HisK_dim/P_dom"/>
</dbReference>
<protein>
    <recommendedName>
        <fullName evidence="2">histidine kinase</fullName>
        <ecNumber evidence="2">2.7.13.3</ecNumber>
    </recommendedName>
</protein>
<dbReference type="NCBIfam" id="TIGR00229">
    <property type="entry name" value="sensory_box"/>
    <property type="match status" value="4"/>
</dbReference>
<feature type="domain" description="PAS" evidence="10">
    <location>
        <begin position="118"/>
        <end position="188"/>
    </location>
</feature>
<dbReference type="GO" id="GO:0009927">
    <property type="term" value="F:histidine phosphotransfer kinase activity"/>
    <property type="evidence" value="ECO:0007669"/>
    <property type="project" value="TreeGrafter"/>
</dbReference>
<proteinExistence type="predicted"/>
<dbReference type="eggNOG" id="COG2205">
    <property type="taxonomic scope" value="Bacteria"/>
</dbReference>
<dbReference type="InterPro" id="IPR036890">
    <property type="entry name" value="HATPase_C_sf"/>
</dbReference>
<comment type="catalytic activity">
    <reaction evidence="1">
        <text>ATP + protein L-histidine = ADP + protein N-phospho-L-histidine.</text>
        <dbReference type="EC" id="2.7.13.3"/>
    </reaction>
</comment>
<dbReference type="InterPro" id="IPR036097">
    <property type="entry name" value="HisK_dim/P_sf"/>
</dbReference>
<dbReference type="RefSeq" id="WP_013011976.1">
    <property type="nucleotide sequence ID" value="NC_013943.1"/>
</dbReference>
<keyword evidence="13" id="KW-1185">Reference proteome</keyword>
<evidence type="ECO:0000259" key="9">
    <source>
        <dbReference type="PROSITE" id="PS50110"/>
    </source>
</evidence>
<dbReference type="Gene3D" id="3.40.50.2300">
    <property type="match status" value="1"/>
</dbReference>
<keyword evidence="5 12" id="KW-0418">Kinase</keyword>
<dbReference type="GO" id="GO:0000155">
    <property type="term" value="F:phosphorelay sensor kinase activity"/>
    <property type="evidence" value="ECO:0007669"/>
    <property type="project" value="InterPro"/>
</dbReference>
<dbReference type="InParanoid" id="D4H5P2"/>
<dbReference type="PROSITE" id="PS50112">
    <property type="entry name" value="PAS"/>
    <property type="match status" value="4"/>
</dbReference>
<dbReference type="CDD" id="cd00082">
    <property type="entry name" value="HisKA"/>
    <property type="match status" value="1"/>
</dbReference>
<dbReference type="InterPro" id="IPR035965">
    <property type="entry name" value="PAS-like_dom_sf"/>
</dbReference>
<dbReference type="GO" id="GO:0005886">
    <property type="term" value="C:plasma membrane"/>
    <property type="evidence" value="ECO:0007669"/>
    <property type="project" value="TreeGrafter"/>
</dbReference>
<evidence type="ECO:0000259" key="10">
    <source>
        <dbReference type="PROSITE" id="PS50112"/>
    </source>
</evidence>
<dbReference type="eggNOG" id="COG3829">
    <property type="taxonomic scope" value="Bacteria"/>
</dbReference>
<dbReference type="KEGG" id="dap:Dacet_2729"/>
<dbReference type="InterPro" id="IPR005467">
    <property type="entry name" value="His_kinase_dom"/>
</dbReference>
<keyword evidence="4" id="KW-0808">Transferase</keyword>
<evidence type="ECO:0000256" key="7">
    <source>
        <dbReference type="SAM" id="Coils"/>
    </source>
</evidence>
<feature type="domain" description="PAS" evidence="10">
    <location>
        <begin position="671"/>
        <end position="741"/>
    </location>
</feature>
<evidence type="ECO:0000256" key="5">
    <source>
        <dbReference type="ARBA" id="ARBA00022777"/>
    </source>
</evidence>
<dbReference type="SUPFAM" id="SSF52172">
    <property type="entry name" value="CheY-like"/>
    <property type="match status" value="1"/>
</dbReference>
<dbReference type="InterPro" id="IPR000014">
    <property type="entry name" value="PAS"/>
</dbReference>
<evidence type="ECO:0000313" key="12">
    <source>
        <dbReference type="EMBL" id="ADD69483.1"/>
    </source>
</evidence>
<feature type="domain" description="PAC" evidence="11">
    <location>
        <begin position="188"/>
        <end position="244"/>
    </location>
</feature>
<dbReference type="Pfam" id="PF13426">
    <property type="entry name" value="PAS_9"/>
    <property type="match status" value="1"/>
</dbReference>
<reference evidence="12 13" key="1">
    <citation type="journal article" date="2010" name="Stand. Genomic Sci.">
        <title>Complete genome sequence of Denitrovibrio acetiphilus type strain (N2460).</title>
        <authorList>
            <person name="Kiss H."/>
            <person name="Lang E."/>
            <person name="Lapidus A."/>
            <person name="Copeland A."/>
            <person name="Nolan M."/>
            <person name="Glavina Del Rio T."/>
            <person name="Chen F."/>
            <person name="Lucas S."/>
            <person name="Tice H."/>
            <person name="Cheng J.F."/>
            <person name="Han C."/>
            <person name="Goodwin L."/>
            <person name="Pitluck S."/>
            <person name="Liolios K."/>
            <person name="Pati A."/>
            <person name="Ivanova N."/>
            <person name="Mavromatis K."/>
            <person name="Chen A."/>
            <person name="Palaniappan K."/>
            <person name="Land M."/>
            <person name="Hauser L."/>
            <person name="Chang Y.J."/>
            <person name="Jeffries C.D."/>
            <person name="Detter J.C."/>
            <person name="Brettin T."/>
            <person name="Spring S."/>
            <person name="Rohde M."/>
            <person name="Goker M."/>
            <person name="Woyke T."/>
            <person name="Bristow J."/>
            <person name="Eisen J.A."/>
            <person name="Markowitz V."/>
            <person name="Hugenholtz P."/>
            <person name="Kyrpides N.C."/>
            <person name="Klenk H.P."/>
        </authorList>
    </citation>
    <scope>NUCLEOTIDE SEQUENCE [LARGE SCALE GENOMIC DNA]</scope>
    <source>
        <strain evidence="13">DSM 12809 / NBRC 114555 / N2460</strain>
    </source>
</reference>
<feature type="coiled-coil region" evidence="7">
    <location>
        <begin position="523"/>
        <end position="554"/>
    </location>
</feature>
<dbReference type="Gene3D" id="1.10.287.130">
    <property type="match status" value="1"/>
</dbReference>
<dbReference type="Pfam" id="PF02518">
    <property type="entry name" value="HATPase_c"/>
    <property type="match status" value="1"/>
</dbReference>
<dbReference type="OrthoDB" id="9812358at2"/>
<evidence type="ECO:0000256" key="3">
    <source>
        <dbReference type="ARBA" id="ARBA00022553"/>
    </source>
</evidence>
<dbReference type="SMART" id="SM00388">
    <property type="entry name" value="HisKA"/>
    <property type="match status" value="1"/>
</dbReference>
<dbReference type="eggNOG" id="COG3290">
    <property type="taxonomic scope" value="Bacteria"/>
</dbReference>
<evidence type="ECO:0000256" key="4">
    <source>
        <dbReference type="ARBA" id="ARBA00022679"/>
    </source>
</evidence>
<organism evidence="12 13">
    <name type="scientific">Denitrovibrio acetiphilus (strain DSM 12809 / NBRC 114555 / N2460)</name>
    <dbReference type="NCBI Taxonomy" id="522772"/>
    <lineage>
        <taxon>Bacteria</taxon>
        <taxon>Pseudomonadati</taxon>
        <taxon>Deferribacterota</taxon>
        <taxon>Deferribacteres</taxon>
        <taxon>Deferribacterales</taxon>
        <taxon>Geovibrionaceae</taxon>
        <taxon>Denitrovibrio</taxon>
    </lineage>
</organism>
<dbReference type="Proteomes" id="UP000002012">
    <property type="component" value="Chromosome"/>
</dbReference>
<evidence type="ECO:0000256" key="2">
    <source>
        <dbReference type="ARBA" id="ARBA00012438"/>
    </source>
</evidence>
<gene>
    <name evidence="12" type="ordered locus">Dacet_2729</name>
</gene>
<feature type="domain" description="PAS" evidence="10">
    <location>
        <begin position="245"/>
        <end position="289"/>
    </location>
</feature>
<dbReference type="PANTHER" id="PTHR43047:SF72">
    <property type="entry name" value="OSMOSENSING HISTIDINE PROTEIN KINASE SLN1"/>
    <property type="match status" value="1"/>
</dbReference>
<feature type="domain" description="Response regulatory" evidence="9">
    <location>
        <begin position="1052"/>
        <end position="1164"/>
    </location>
</feature>
<dbReference type="HOGENOM" id="CLU_263897_0_0_0"/>
<dbReference type="Gene3D" id="3.30.565.10">
    <property type="entry name" value="Histidine kinase-like ATPase, C-terminal domain"/>
    <property type="match status" value="1"/>
</dbReference>
<dbReference type="PROSITE" id="PS50113">
    <property type="entry name" value="PAC"/>
    <property type="match status" value="2"/>
</dbReference>
<dbReference type="SMART" id="SM00387">
    <property type="entry name" value="HATPase_c"/>
    <property type="match status" value="1"/>
</dbReference>
<dbReference type="PaxDb" id="522772-Dacet_2729"/>
<dbReference type="Pfam" id="PF00512">
    <property type="entry name" value="HisKA"/>
    <property type="match status" value="1"/>
</dbReference>
<dbReference type="InterPro" id="IPR000700">
    <property type="entry name" value="PAS-assoc_C"/>
</dbReference>
<keyword evidence="3" id="KW-0597">Phosphoprotein</keyword>
<evidence type="ECO:0000259" key="8">
    <source>
        <dbReference type="PROSITE" id="PS50109"/>
    </source>
</evidence>
<dbReference type="PROSITE" id="PS50109">
    <property type="entry name" value="HIS_KIN"/>
    <property type="match status" value="1"/>
</dbReference>
<dbReference type="Pfam" id="PF00989">
    <property type="entry name" value="PAS"/>
    <property type="match status" value="1"/>
</dbReference>